<comment type="caution">
    <text evidence="4">The sequence shown here is derived from an EMBL/GenBank/DDBJ whole genome shotgun (WGS) entry which is preliminary data.</text>
</comment>
<organism evidence="4 5">
    <name type="scientific">Candidatus Brocadia carolinensis</name>
    <dbReference type="NCBI Taxonomy" id="1004156"/>
    <lineage>
        <taxon>Bacteria</taxon>
        <taxon>Pseudomonadati</taxon>
        <taxon>Planctomycetota</taxon>
        <taxon>Candidatus Brocadiia</taxon>
        <taxon>Candidatus Brocadiales</taxon>
        <taxon>Candidatus Brocadiaceae</taxon>
        <taxon>Candidatus Brocadia</taxon>
    </lineage>
</organism>
<evidence type="ECO:0000256" key="3">
    <source>
        <dbReference type="PROSITE-ProRule" id="PRU00339"/>
    </source>
</evidence>
<feature type="repeat" description="TPR" evidence="3">
    <location>
        <begin position="15"/>
        <end position="48"/>
    </location>
</feature>
<dbReference type="InterPro" id="IPR019734">
    <property type="entry name" value="TPR_rpt"/>
</dbReference>
<dbReference type="Pfam" id="PF00515">
    <property type="entry name" value="TPR_1"/>
    <property type="match status" value="1"/>
</dbReference>
<accession>A0A1V4ASE4</accession>
<dbReference type="PROSITE" id="PS50005">
    <property type="entry name" value="TPR"/>
    <property type="match status" value="1"/>
</dbReference>
<name>A0A1V4ASE4_9BACT</name>
<evidence type="ECO:0000256" key="2">
    <source>
        <dbReference type="ARBA" id="ARBA00022803"/>
    </source>
</evidence>
<protein>
    <submittedName>
        <fullName evidence="4">Uncharacterized protein</fullName>
    </submittedName>
</protein>
<evidence type="ECO:0000313" key="5">
    <source>
        <dbReference type="Proteomes" id="UP000189681"/>
    </source>
</evidence>
<dbReference type="Proteomes" id="UP000189681">
    <property type="component" value="Unassembled WGS sequence"/>
</dbReference>
<dbReference type="PANTHER" id="PTHR44858">
    <property type="entry name" value="TETRATRICOPEPTIDE REPEAT PROTEIN 6"/>
    <property type="match status" value="1"/>
</dbReference>
<dbReference type="STRING" id="1004156.AYP45_11515"/>
<dbReference type="Gene3D" id="1.25.40.10">
    <property type="entry name" value="Tetratricopeptide repeat domain"/>
    <property type="match status" value="1"/>
</dbReference>
<dbReference type="InterPro" id="IPR050498">
    <property type="entry name" value="Ycf3"/>
</dbReference>
<reference evidence="4 5" key="1">
    <citation type="journal article" date="2017" name="Water Res.">
        <title>Discovery and metagenomic analysis of an anammox bacterial enrichment related to Candidatus "Brocadia caroliniensis" in a full-scale glycerol-fed nitritation-denitritation separate centrate treatment process.</title>
        <authorList>
            <person name="Park H."/>
            <person name="Brotto A.C."/>
            <person name="van Loosdrecht M.C."/>
            <person name="Chandran K."/>
        </authorList>
    </citation>
    <scope>NUCLEOTIDE SEQUENCE [LARGE SCALE GENOMIC DNA]</scope>
    <source>
        <strain evidence="4">26THWARD</strain>
    </source>
</reference>
<dbReference type="InterPro" id="IPR011990">
    <property type="entry name" value="TPR-like_helical_dom_sf"/>
</dbReference>
<sequence>MLPLKKTVSINPQFSDAYYNMGVVYAKNNQIDEAIKSLQKALELNPNDDKSHFALGVIYQMKRKANLSGGKS</sequence>
<dbReference type="PROSITE" id="PS50293">
    <property type="entry name" value="TPR_REGION"/>
    <property type="match status" value="1"/>
</dbReference>
<gene>
    <name evidence="4" type="ORF">AYP45_11515</name>
</gene>
<proteinExistence type="predicted"/>
<dbReference type="NCBIfam" id="NF047558">
    <property type="entry name" value="TPR_END_plus"/>
    <property type="match status" value="1"/>
</dbReference>
<dbReference type="AlphaFoldDB" id="A0A1V4ASE4"/>
<keyword evidence="2 3" id="KW-0802">TPR repeat</keyword>
<dbReference type="SMART" id="SM00028">
    <property type="entry name" value="TPR"/>
    <property type="match status" value="1"/>
</dbReference>
<evidence type="ECO:0000313" key="4">
    <source>
        <dbReference type="EMBL" id="OOP56016.1"/>
    </source>
</evidence>
<dbReference type="EMBL" id="AYTS01000106">
    <property type="protein sequence ID" value="OOP56016.1"/>
    <property type="molecule type" value="Genomic_DNA"/>
</dbReference>
<keyword evidence="1" id="KW-0677">Repeat</keyword>
<evidence type="ECO:0000256" key="1">
    <source>
        <dbReference type="ARBA" id="ARBA00022737"/>
    </source>
</evidence>
<dbReference type="PANTHER" id="PTHR44858:SF1">
    <property type="entry name" value="UDP-N-ACETYLGLUCOSAMINE--PEPTIDE N-ACETYLGLUCOSAMINYLTRANSFERASE SPINDLY-RELATED"/>
    <property type="match status" value="1"/>
</dbReference>
<dbReference type="SUPFAM" id="SSF48452">
    <property type="entry name" value="TPR-like"/>
    <property type="match status" value="1"/>
</dbReference>